<dbReference type="RefSeq" id="WP_076755305.1">
    <property type="nucleotide sequence ID" value="NZ_CP023018.1"/>
</dbReference>
<protein>
    <submittedName>
        <fullName evidence="3">Transcriptional regulator, AsnC family</fullName>
    </submittedName>
</protein>
<dbReference type="Pfam" id="PF13412">
    <property type="entry name" value="HTH_24"/>
    <property type="match status" value="1"/>
</dbReference>
<evidence type="ECO:0000259" key="2">
    <source>
        <dbReference type="SMART" id="SM00347"/>
    </source>
</evidence>
<sequence length="125" mass="14668">MTQREEIQFRLLQVLKDEPQISQRELALRMGISLGLTNYCLKALIAKGWVKTKNFLESGRKDRYLYQLTPQGIANKAQLTREFLARKRAEYQTIETEIRDLEATLEETGTDLFFDRRDDPQDAKK</sequence>
<name>A0A1R3VU44_9GAMM</name>
<dbReference type="SUPFAM" id="SSF46785">
    <property type="entry name" value="Winged helix' DNA-binding domain"/>
    <property type="match status" value="1"/>
</dbReference>
<reference evidence="3 4" key="1">
    <citation type="submission" date="2017-01" db="EMBL/GenBank/DDBJ databases">
        <authorList>
            <person name="Mah S.A."/>
            <person name="Swanson W.J."/>
            <person name="Moy G.W."/>
            <person name="Vacquier V.D."/>
        </authorList>
    </citation>
    <scope>NUCLEOTIDE SEQUENCE [LARGE SCALE GENOMIC DNA]</scope>
    <source>
        <strain evidence="3 4">M9</strain>
    </source>
</reference>
<dbReference type="Gene3D" id="1.10.10.10">
    <property type="entry name" value="Winged helix-like DNA-binding domain superfamily/Winged helix DNA-binding domain"/>
    <property type="match status" value="1"/>
</dbReference>
<dbReference type="STRING" id="233100.SAMN05216526_0854"/>
<dbReference type="AlphaFoldDB" id="A0A1R3VU44"/>
<keyword evidence="1" id="KW-0175">Coiled coil</keyword>
<feature type="domain" description="HTH marR-type" evidence="2">
    <location>
        <begin position="1"/>
        <end position="99"/>
    </location>
</feature>
<dbReference type="SMART" id="SM00347">
    <property type="entry name" value="HTH_MARR"/>
    <property type="match status" value="1"/>
</dbReference>
<feature type="coiled-coil region" evidence="1">
    <location>
        <begin position="84"/>
        <end position="111"/>
    </location>
</feature>
<evidence type="ECO:0000313" key="4">
    <source>
        <dbReference type="Proteomes" id="UP000223759"/>
    </source>
</evidence>
<dbReference type="NCBIfam" id="TIGR04176">
    <property type="entry name" value="MarR_EPS"/>
    <property type="match status" value="1"/>
</dbReference>
<evidence type="ECO:0000313" key="3">
    <source>
        <dbReference type="EMBL" id="SIT68453.1"/>
    </source>
</evidence>
<keyword evidence="4" id="KW-1185">Reference proteome</keyword>
<dbReference type="GO" id="GO:0003700">
    <property type="term" value="F:DNA-binding transcription factor activity"/>
    <property type="evidence" value="ECO:0007669"/>
    <property type="project" value="InterPro"/>
</dbReference>
<dbReference type="OrthoDB" id="8537236at2"/>
<dbReference type="EMBL" id="FTPK01000002">
    <property type="protein sequence ID" value="SIT68453.1"/>
    <property type="molecule type" value="Genomic_DNA"/>
</dbReference>
<dbReference type="Proteomes" id="UP000223759">
    <property type="component" value="Unassembled WGS sequence"/>
</dbReference>
<dbReference type="InterPro" id="IPR000835">
    <property type="entry name" value="HTH_MarR-typ"/>
</dbReference>
<organism evidence="3 4">
    <name type="scientific">Ectothiorhodosinus mongolicus</name>
    <dbReference type="NCBI Taxonomy" id="233100"/>
    <lineage>
        <taxon>Bacteria</taxon>
        <taxon>Pseudomonadati</taxon>
        <taxon>Pseudomonadota</taxon>
        <taxon>Gammaproteobacteria</taxon>
        <taxon>Chromatiales</taxon>
        <taxon>Ectothiorhodospiraceae</taxon>
        <taxon>Ectothiorhodosinus</taxon>
    </lineage>
</organism>
<evidence type="ECO:0000256" key="1">
    <source>
        <dbReference type="SAM" id="Coils"/>
    </source>
</evidence>
<dbReference type="InterPro" id="IPR026433">
    <property type="entry name" value="MarR_EPS"/>
</dbReference>
<proteinExistence type="predicted"/>
<dbReference type="InterPro" id="IPR036390">
    <property type="entry name" value="WH_DNA-bd_sf"/>
</dbReference>
<gene>
    <name evidence="3" type="ORF">SAMN05216526_0854</name>
</gene>
<dbReference type="InterPro" id="IPR036388">
    <property type="entry name" value="WH-like_DNA-bd_sf"/>
</dbReference>
<accession>A0A1R3VU44</accession>